<dbReference type="SUPFAM" id="SSF53335">
    <property type="entry name" value="S-adenosyl-L-methionine-dependent methyltransferases"/>
    <property type="match status" value="1"/>
</dbReference>
<keyword evidence="1" id="KW-0489">Methyltransferase</keyword>
<dbReference type="EMBL" id="WBMR01000115">
    <property type="protein sequence ID" value="KAB2371989.1"/>
    <property type="molecule type" value="Genomic_DNA"/>
</dbReference>
<dbReference type="GO" id="GO:0008168">
    <property type="term" value="F:methyltransferase activity"/>
    <property type="evidence" value="ECO:0007669"/>
    <property type="project" value="UniProtKB-KW"/>
</dbReference>
<dbReference type="InterPro" id="IPR006764">
    <property type="entry name" value="SAM_dep_MeTrfase_SAV2177_type"/>
</dbReference>
<keyword evidence="2" id="KW-1185">Reference proteome</keyword>
<sequence length="276" mass="28807">MIPGPAPSLSQWAEAPGDGLDGVASALLLRAPSVARMYDYFLGGKDNYAADRAMADKALDRAPVVARLAQVNRGFLERAATLLAESGLRQFVDVGCGLPAERNVADLVRRVEPSCRVAYIDNDPLVLVHARALLAGDPGTGAFGGDVRVPAALLGHPGLRRLVDFGRPVALLLLGVLDFVTDAEDPRGIVRTLLDGLPAGSHMVITHTERTPELEALAATARRAGLAFTPRDRAEIAEICAPLEPAGPYPAALPLADAAGTDGPLPLVGCIGRKPG</sequence>
<protein>
    <submittedName>
        <fullName evidence="1">SAM-dependent methyltransferase</fullName>
    </submittedName>
</protein>
<organism evidence="1 2">
    <name type="scientific">Actinomadura montaniterrae</name>
    <dbReference type="NCBI Taxonomy" id="1803903"/>
    <lineage>
        <taxon>Bacteria</taxon>
        <taxon>Bacillati</taxon>
        <taxon>Actinomycetota</taxon>
        <taxon>Actinomycetes</taxon>
        <taxon>Streptosporangiales</taxon>
        <taxon>Thermomonosporaceae</taxon>
        <taxon>Actinomadura</taxon>
    </lineage>
</organism>
<dbReference type="GO" id="GO:0032259">
    <property type="term" value="P:methylation"/>
    <property type="evidence" value="ECO:0007669"/>
    <property type="project" value="UniProtKB-KW"/>
</dbReference>
<dbReference type="OrthoDB" id="3469162at2"/>
<proteinExistence type="predicted"/>
<comment type="caution">
    <text evidence="1">The sequence shown here is derived from an EMBL/GenBank/DDBJ whole genome shotgun (WGS) entry which is preliminary data.</text>
</comment>
<dbReference type="Gene3D" id="3.40.50.150">
    <property type="entry name" value="Vaccinia Virus protein VP39"/>
    <property type="match status" value="1"/>
</dbReference>
<dbReference type="RefSeq" id="WP_151543744.1">
    <property type="nucleotide sequence ID" value="NZ_WBMR01000115.1"/>
</dbReference>
<dbReference type="AlphaFoldDB" id="A0A6L3VKT8"/>
<dbReference type="Pfam" id="PF04672">
    <property type="entry name" value="Methyltransf_19"/>
    <property type="match status" value="1"/>
</dbReference>
<evidence type="ECO:0000313" key="1">
    <source>
        <dbReference type="EMBL" id="KAB2371989.1"/>
    </source>
</evidence>
<accession>A0A6L3VKT8</accession>
<evidence type="ECO:0000313" key="2">
    <source>
        <dbReference type="Proteomes" id="UP000483004"/>
    </source>
</evidence>
<dbReference type="Proteomes" id="UP000483004">
    <property type="component" value="Unassembled WGS sequence"/>
</dbReference>
<name>A0A6L3VKT8_9ACTN</name>
<keyword evidence="1" id="KW-0808">Transferase</keyword>
<dbReference type="InterPro" id="IPR029063">
    <property type="entry name" value="SAM-dependent_MTases_sf"/>
</dbReference>
<reference evidence="1 2" key="1">
    <citation type="submission" date="2019-09" db="EMBL/GenBank/DDBJ databases">
        <title>Actinomadura physcomitrii sp. nov., a novel actinomycete isolated from moss [Physcomitrium sphaericum (Ludw) Fuernr].</title>
        <authorList>
            <person name="Liu C."/>
            <person name="Zhuang X."/>
        </authorList>
    </citation>
    <scope>NUCLEOTIDE SEQUENCE [LARGE SCALE GENOMIC DNA]</scope>
    <source>
        <strain evidence="1 2">CYP1-1B</strain>
    </source>
</reference>
<gene>
    <name evidence="1" type="ORF">F9B16_30885</name>
</gene>